<keyword evidence="3" id="KW-1185">Reference proteome</keyword>
<comment type="caution">
    <text evidence="2">The sequence shown here is derived from an EMBL/GenBank/DDBJ whole genome shotgun (WGS) entry which is preliminary data.</text>
</comment>
<gene>
    <name evidence="2" type="ORF">AN963_27600</name>
</gene>
<evidence type="ECO:0000313" key="3">
    <source>
        <dbReference type="Proteomes" id="UP000051063"/>
    </source>
</evidence>
<name>A0ABR5N4A0_BRECH</name>
<protein>
    <submittedName>
        <fullName evidence="2">Uncharacterized protein</fullName>
    </submittedName>
</protein>
<dbReference type="Pfam" id="PF15428">
    <property type="entry name" value="Imm26"/>
    <property type="match status" value="1"/>
</dbReference>
<organism evidence="2 3">
    <name type="scientific">Brevibacillus choshinensis</name>
    <dbReference type="NCBI Taxonomy" id="54911"/>
    <lineage>
        <taxon>Bacteria</taxon>
        <taxon>Bacillati</taxon>
        <taxon>Bacillota</taxon>
        <taxon>Bacilli</taxon>
        <taxon>Bacillales</taxon>
        <taxon>Paenibacillaceae</taxon>
        <taxon>Brevibacillus</taxon>
    </lineage>
</organism>
<dbReference type="InterPro" id="IPR029278">
    <property type="entry name" value="Imm26"/>
</dbReference>
<dbReference type="EMBL" id="LJJB01000013">
    <property type="protein sequence ID" value="KQL45076.1"/>
    <property type="molecule type" value="Genomic_DNA"/>
</dbReference>
<sequence>MDRMLIQELSVEIGFVKIHLPDYTMSTFMIAQSLADEFGVETNQQAIKKLRARLKGLNNDLSKKVKTDYESGCVFIHASSKRGEEILQVALIINELAIDENRNEIDQEYIDKIRHTLLNWKRPKPQKWKVGDVFSIPLSDDTYSFGQILWEKYRSPNCALFDCKSRENLPIEKVISSPVISVLNVGSECLDSFIWKIIGDAPVKITKLDVPDVHRGESMVGARSFSTGILTDLAEAYYALRPWNTAFGEEDFYDGLLMPTITRPRNVLMK</sequence>
<evidence type="ECO:0000256" key="1">
    <source>
        <dbReference type="SAM" id="Coils"/>
    </source>
</evidence>
<reference evidence="2 3" key="1">
    <citation type="submission" date="2015-09" db="EMBL/GenBank/DDBJ databases">
        <title>Genome sequencing project for genomic taxonomy and phylogenomics of Bacillus-like bacteria.</title>
        <authorList>
            <person name="Liu B."/>
            <person name="Wang J."/>
            <person name="Zhu Y."/>
            <person name="Liu G."/>
            <person name="Chen Q."/>
            <person name="Chen Z."/>
            <person name="Lan J."/>
            <person name="Che J."/>
            <person name="Ge C."/>
            <person name="Shi H."/>
            <person name="Pan Z."/>
            <person name="Liu X."/>
        </authorList>
    </citation>
    <scope>NUCLEOTIDE SEQUENCE [LARGE SCALE GENOMIC DNA]</scope>
    <source>
        <strain evidence="2 3">DSM 8552</strain>
    </source>
</reference>
<proteinExistence type="predicted"/>
<feature type="coiled-coil region" evidence="1">
    <location>
        <begin position="40"/>
        <end position="67"/>
    </location>
</feature>
<dbReference type="Proteomes" id="UP000051063">
    <property type="component" value="Unassembled WGS sequence"/>
</dbReference>
<evidence type="ECO:0000313" key="2">
    <source>
        <dbReference type="EMBL" id="KQL45076.1"/>
    </source>
</evidence>
<keyword evidence="1" id="KW-0175">Coiled coil</keyword>
<accession>A0ABR5N4A0</accession>